<dbReference type="CDD" id="cd00609">
    <property type="entry name" value="AAT_like"/>
    <property type="match status" value="1"/>
</dbReference>
<dbReference type="AlphaFoldDB" id="A0A4V3DKS2"/>
<feature type="domain" description="HTH gntR-type" evidence="6">
    <location>
        <begin position="43"/>
        <end position="111"/>
    </location>
</feature>
<dbReference type="InterPro" id="IPR004839">
    <property type="entry name" value="Aminotransferase_I/II_large"/>
</dbReference>
<dbReference type="PRINTS" id="PR00035">
    <property type="entry name" value="HTHGNTR"/>
</dbReference>
<dbReference type="InterPro" id="IPR000524">
    <property type="entry name" value="Tscrpt_reg_HTH_GntR"/>
</dbReference>
<dbReference type="GO" id="GO:0003677">
    <property type="term" value="F:DNA binding"/>
    <property type="evidence" value="ECO:0007669"/>
    <property type="project" value="UniProtKB-KW"/>
</dbReference>
<keyword evidence="5" id="KW-0804">Transcription</keyword>
<dbReference type="Pfam" id="PF00155">
    <property type="entry name" value="Aminotran_1_2"/>
    <property type="match status" value="1"/>
</dbReference>
<dbReference type="Gene3D" id="1.10.10.10">
    <property type="entry name" value="Winged helix-like DNA-binding domain superfamily/Winged helix DNA-binding domain"/>
    <property type="match status" value="1"/>
</dbReference>
<dbReference type="Gene3D" id="3.40.640.10">
    <property type="entry name" value="Type I PLP-dependent aspartate aminotransferase-like (Major domain)"/>
    <property type="match status" value="1"/>
</dbReference>
<keyword evidence="3" id="KW-0805">Transcription regulation</keyword>
<evidence type="ECO:0000256" key="1">
    <source>
        <dbReference type="ARBA" id="ARBA00005384"/>
    </source>
</evidence>
<dbReference type="InterPro" id="IPR015424">
    <property type="entry name" value="PyrdxlP-dep_Trfase"/>
</dbReference>
<proteinExistence type="inferred from homology"/>
<dbReference type="PANTHER" id="PTHR46577:SF1">
    <property type="entry name" value="HTH-TYPE TRANSCRIPTIONAL REGULATORY PROTEIN GABR"/>
    <property type="match status" value="1"/>
</dbReference>
<evidence type="ECO:0000256" key="4">
    <source>
        <dbReference type="ARBA" id="ARBA00023125"/>
    </source>
</evidence>
<evidence type="ECO:0000313" key="8">
    <source>
        <dbReference type="Proteomes" id="UP000294958"/>
    </source>
</evidence>
<keyword evidence="2" id="KW-0663">Pyridoxal phosphate</keyword>
<dbReference type="PANTHER" id="PTHR46577">
    <property type="entry name" value="HTH-TYPE TRANSCRIPTIONAL REGULATORY PROTEIN GABR"/>
    <property type="match status" value="1"/>
</dbReference>
<evidence type="ECO:0000256" key="2">
    <source>
        <dbReference type="ARBA" id="ARBA00022898"/>
    </source>
</evidence>
<dbReference type="InterPro" id="IPR051446">
    <property type="entry name" value="HTH_trans_reg/aminotransferase"/>
</dbReference>
<dbReference type="Pfam" id="PF00392">
    <property type="entry name" value="GntR"/>
    <property type="match status" value="1"/>
</dbReference>
<accession>A0A4V3DKS2</accession>
<name>A0A4V3DKS2_9HYPH</name>
<comment type="similarity">
    <text evidence="1">In the C-terminal section; belongs to the class-I pyridoxal-phosphate-dependent aminotransferase family.</text>
</comment>
<dbReference type="InterPro" id="IPR015421">
    <property type="entry name" value="PyrdxlP-dep_Trfase_major"/>
</dbReference>
<keyword evidence="4" id="KW-0238">DNA-binding</keyword>
<evidence type="ECO:0000259" key="6">
    <source>
        <dbReference type="PROSITE" id="PS50949"/>
    </source>
</evidence>
<dbReference type="CDD" id="cd07377">
    <property type="entry name" value="WHTH_GntR"/>
    <property type="match status" value="1"/>
</dbReference>
<dbReference type="InterPro" id="IPR036390">
    <property type="entry name" value="WH_DNA-bd_sf"/>
</dbReference>
<dbReference type="GO" id="GO:0030170">
    <property type="term" value="F:pyridoxal phosphate binding"/>
    <property type="evidence" value="ECO:0007669"/>
    <property type="project" value="InterPro"/>
</dbReference>
<evidence type="ECO:0000313" key="7">
    <source>
        <dbReference type="EMBL" id="TDR35961.1"/>
    </source>
</evidence>
<keyword evidence="8" id="KW-1185">Reference proteome</keyword>
<dbReference type="PROSITE" id="PS50949">
    <property type="entry name" value="HTH_GNTR"/>
    <property type="match status" value="1"/>
</dbReference>
<organism evidence="7 8">
    <name type="scientific">Aquamicrobium defluvii</name>
    <dbReference type="NCBI Taxonomy" id="69279"/>
    <lineage>
        <taxon>Bacteria</taxon>
        <taxon>Pseudomonadati</taxon>
        <taxon>Pseudomonadota</taxon>
        <taxon>Alphaproteobacteria</taxon>
        <taxon>Hyphomicrobiales</taxon>
        <taxon>Phyllobacteriaceae</taxon>
        <taxon>Aquamicrobium</taxon>
    </lineage>
</organism>
<dbReference type="SUPFAM" id="SSF46785">
    <property type="entry name" value="Winged helix' DNA-binding domain"/>
    <property type="match status" value="1"/>
</dbReference>
<dbReference type="GO" id="GO:0003700">
    <property type="term" value="F:DNA-binding transcription factor activity"/>
    <property type="evidence" value="ECO:0007669"/>
    <property type="project" value="InterPro"/>
</dbReference>
<dbReference type="SUPFAM" id="SSF53383">
    <property type="entry name" value="PLP-dependent transferases"/>
    <property type="match status" value="1"/>
</dbReference>
<sequence length="522" mass="57470">MGGRALALYPNGNFNESSFDKAGRVSQHTVSETIFFIDRDSRTGLQNQLRETLVSAILSGRLVPGARLPSTRKLADYLNISRITVTLAYQELASQGYLEARGRSAYFVSDSQPQAGLSADAAPAGCGTVNWQSKIRASFSIAKPIRKPLDWHRFPFPFLYGQMDPTLFDLSAWRDCARRALAREDFELMAGDFAAADDVQLVNYICSRSLPSRGIKASPDEILVTVGAQNALWLIIQLMLRQGASAVCENPCHPDLSASLHLSGAEVTAVDVDEGGLRLDLLPAKPDVVFVTPSHHSPTAATMPMERRLDLLAEAEKRDFIIVEDDYEFEMSFLKPPSPALKSLDRNGRVLYVGSFSKSLFPGLRLGYLAAPAPVIREARALRALMLRHPPGHLQRTVSYFLALGHYDAVIRRMRLEYRKRHEVMAAALERNGLKIAGASDFGGTAFWIEGPEGLDADRLMGELRQDGVLIETGSPFFPDLDGPCRFFRMGYSSIPASRIEEGVARTAARIDRIVQTLSPAG</sequence>
<evidence type="ECO:0000256" key="3">
    <source>
        <dbReference type="ARBA" id="ARBA00023015"/>
    </source>
</evidence>
<evidence type="ECO:0000256" key="5">
    <source>
        <dbReference type="ARBA" id="ARBA00023163"/>
    </source>
</evidence>
<dbReference type="SMART" id="SM00345">
    <property type="entry name" value="HTH_GNTR"/>
    <property type="match status" value="1"/>
</dbReference>
<dbReference type="EMBL" id="SNZF01000007">
    <property type="protein sequence ID" value="TDR35961.1"/>
    <property type="molecule type" value="Genomic_DNA"/>
</dbReference>
<reference evidence="7 8" key="1">
    <citation type="submission" date="2019-03" db="EMBL/GenBank/DDBJ databases">
        <title>Genomic Encyclopedia of Type Strains, Phase IV (KMG-IV): sequencing the most valuable type-strain genomes for metagenomic binning, comparative biology and taxonomic classification.</title>
        <authorList>
            <person name="Goeker M."/>
        </authorList>
    </citation>
    <scope>NUCLEOTIDE SEQUENCE [LARGE SCALE GENOMIC DNA]</scope>
    <source>
        <strain evidence="7 8">DSM 11603</strain>
    </source>
</reference>
<dbReference type="InterPro" id="IPR036388">
    <property type="entry name" value="WH-like_DNA-bd_sf"/>
</dbReference>
<gene>
    <name evidence="7" type="ORF">DES43_107129</name>
</gene>
<dbReference type="Proteomes" id="UP000294958">
    <property type="component" value="Unassembled WGS sequence"/>
</dbReference>
<protein>
    <submittedName>
        <fullName evidence="7">GntR family transcriptional regulator</fullName>
    </submittedName>
</protein>
<comment type="caution">
    <text evidence="7">The sequence shown here is derived from an EMBL/GenBank/DDBJ whole genome shotgun (WGS) entry which is preliminary data.</text>
</comment>